<dbReference type="EMBL" id="JAEHOE010000055">
    <property type="protein sequence ID" value="KAG2491178.1"/>
    <property type="molecule type" value="Genomic_DNA"/>
</dbReference>
<organism evidence="1 2">
    <name type="scientific">Edaphochlamys debaryana</name>
    <dbReference type="NCBI Taxonomy" id="47281"/>
    <lineage>
        <taxon>Eukaryota</taxon>
        <taxon>Viridiplantae</taxon>
        <taxon>Chlorophyta</taxon>
        <taxon>core chlorophytes</taxon>
        <taxon>Chlorophyceae</taxon>
        <taxon>CS clade</taxon>
        <taxon>Chlamydomonadales</taxon>
        <taxon>Chlamydomonadales incertae sedis</taxon>
        <taxon>Edaphochlamys</taxon>
    </lineage>
</organism>
<protein>
    <submittedName>
        <fullName evidence="1">Uncharacterized protein</fullName>
    </submittedName>
</protein>
<proteinExistence type="predicted"/>
<accession>A0A835XVV8</accession>
<evidence type="ECO:0000313" key="2">
    <source>
        <dbReference type="Proteomes" id="UP000612055"/>
    </source>
</evidence>
<keyword evidence="2" id="KW-1185">Reference proteome</keyword>
<name>A0A835XVV8_9CHLO</name>
<gene>
    <name evidence="1" type="ORF">HYH03_010389</name>
</gene>
<comment type="caution">
    <text evidence="1">The sequence shown here is derived from an EMBL/GenBank/DDBJ whole genome shotgun (WGS) entry which is preliminary data.</text>
</comment>
<evidence type="ECO:0000313" key="1">
    <source>
        <dbReference type="EMBL" id="KAG2491178.1"/>
    </source>
</evidence>
<dbReference type="AlphaFoldDB" id="A0A835XVV8"/>
<dbReference type="Proteomes" id="UP000612055">
    <property type="component" value="Unassembled WGS sequence"/>
</dbReference>
<sequence>MAAPNAPELTAAATAFLLDKIRACSVRGPYRAVFYSTQLYEGPCPQTVRLGQDLSAAGGTALMQRVFDRVQAEVEATLPFEYLSDLRELSAAWNGVGGWQA</sequence>
<reference evidence="1" key="1">
    <citation type="journal article" date="2020" name="bioRxiv">
        <title>Comparative genomics of Chlamydomonas.</title>
        <authorList>
            <person name="Craig R.J."/>
            <person name="Hasan A.R."/>
            <person name="Ness R.W."/>
            <person name="Keightley P.D."/>
        </authorList>
    </citation>
    <scope>NUCLEOTIDE SEQUENCE</scope>
    <source>
        <strain evidence="1">CCAP 11/70</strain>
    </source>
</reference>